<keyword evidence="6" id="KW-0342">GTP-binding</keyword>
<dbReference type="InterPro" id="IPR008225">
    <property type="entry name" value="F420-0_g-glutamyl_ligase"/>
</dbReference>
<reference evidence="9 10" key="1">
    <citation type="submission" date="2020-04" db="EMBL/GenBank/DDBJ databases">
        <authorList>
            <person name="Yoon J."/>
        </authorList>
    </citation>
    <scope>NUCLEOTIDE SEQUENCE [LARGE SCALE GENOMIC DNA]</scope>
    <source>
        <strain evidence="9 10">KMU-166</strain>
    </source>
</reference>
<dbReference type="Gene3D" id="3.30.1330.100">
    <property type="entry name" value="CofE-like"/>
    <property type="match status" value="1"/>
</dbReference>
<dbReference type="Proteomes" id="UP000765845">
    <property type="component" value="Unassembled WGS sequence"/>
</dbReference>
<dbReference type="Gene3D" id="3.90.1660.10">
    <property type="entry name" value="CofE-like domain"/>
    <property type="match status" value="1"/>
</dbReference>
<accession>A0ABX1GGW4</accession>
<keyword evidence="1 9" id="KW-0436">Ligase</keyword>
<evidence type="ECO:0000313" key="9">
    <source>
        <dbReference type="EMBL" id="NKI17783.1"/>
    </source>
</evidence>
<evidence type="ECO:0000313" key="10">
    <source>
        <dbReference type="Proteomes" id="UP000765845"/>
    </source>
</evidence>
<dbReference type="InterPro" id="IPR002847">
    <property type="entry name" value="F420-0_gamma-glut_ligase-dom"/>
</dbReference>
<evidence type="ECO:0000256" key="3">
    <source>
        <dbReference type="ARBA" id="ARBA00022741"/>
    </source>
</evidence>
<dbReference type="EMBL" id="JAAWWK010000003">
    <property type="protein sequence ID" value="NKI17783.1"/>
    <property type="molecule type" value="Genomic_DNA"/>
</dbReference>
<comment type="caution">
    <text evidence="9">The sequence shown here is derived from an EMBL/GenBank/DDBJ whole genome shotgun (WGS) entry which is preliminary data.</text>
</comment>
<evidence type="ECO:0000256" key="7">
    <source>
        <dbReference type="ARBA" id="ARBA00023211"/>
    </source>
</evidence>
<dbReference type="NCBIfam" id="TIGR01916">
    <property type="entry name" value="F420_cofE"/>
    <property type="match status" value="1"/>
</dbReference>
<keyword evidence="2" id="KW-0479">Metal-binding</keyword>
<keyword evidence="3" id="KW-0547">Nucleotide-binding</keyword>
<organism evidence="9 10">
    <name type="scientific">Spongiibacter thalassae</name>
    <dbReference type="NCBI Taxonomy" id="2721624"/>
    <lineage>
        <taxon>Bacteria</taxon>
        <taxon>Pseudomonadati</taxon>
        <taxon>Pseudomonadota</taxon>
        <taxon>Gammaproteobacteria</taxon>
        <taxon>Cellvibrionales</taxon>
        <taxon>Spongiibacteraceae</taxon>
        <taxon>Spongiibacter</taxon>
    </lineage>
</organism>
<feature type="domain" description="Coenzyme F420:L-glutamate ligase-like" evidence="8">
    <location>
        <begin position="14"/>
        <end position="233"/>
    </location>
</feature>
<dbReference type="EC" id="6.3.2.31" evidence="9"/>
<evidence type="ECO:0000256" key="1">
    <source>
        <dbReference type="ARBA" id="ARBA00022598"/>
    </source>
</evidence>
<keyword evidence="7" id="KW-0464">Manganese</keyword>
<dbReference type="Pfam" id="PF01996">
    <property type="entry name" value="F420_ligase"/>
    <property type="match status" value="1"/>
</dbReference>
<keyword evidence="4" id="KW-0460">Magnesium</keyword>
<evidence type="ECO:0000256" key="6">
    <source>
        <dbReference type="ARBA" id="ARBA00023134"/>
    </source>
</evidence>
<evidence type="ECO:0000256" key="5">
    <source>
        <dbReference type="ARBA" id="ARBA00022958"/>
    </source>
</evidence>
<name>A0ABX1GGW4_9GAMM</name>
<proteinExistence type="predicted"/>
<evidence type="ECO:0000256" key="4">
    <source>
        <dbReference type="ARBA" id="ARBA00022842"/>
    </source>
</evidence>
<dbReference type="PANTHER" id="PTHR47917">
    <property type="match status" value="1"/>
</dbReference>
<keyword evidence="5" id="KW-0630">Potassium</keyword>
<gene>
    <name evidence="9" type="primary">cofE</name>
    <name evidence="9" type="ORF">HCU74_10145</name>
</gene>
<dbReference type="GO" id="GO:0052618">
    <property type="term" value="F:coenzyme F420-0:L-glutamate ligase activity"/>
    <property type="evidence" value="ECO:0007669"/>
    <property type="project" value="UniProtKB-EC"/>
</dbReference>
<dbReference type="PANTHER" id="PTHR47917:SF1">
    <property type="entry name" value="COENZYME F420:L-GLUTAMATE LIGASE"/>
    <property type="match status" value="1"/>
</dbReference>
<sequence>MPSRALQLLALADFPLIEPGDDLAALVADALRANALTLESGDVLVLAQKIVSKAEGRYVRLADVQPGVEAIALAESCDKDPRQMELVLRESKAVVRSRPGVVIVEHRLGVVHANAGIDRSNIPCDDDDPQVLLLPENPDQSAANLRAALCEHTGVEVNIIINDSAGRAWRNGTVGFALGSAGFEVVENRIGDRDMFGRILEITEIAVADELAAAASYLMGQADEATPIVLVRGANLRPSSAGSRALLRDRAKDMFR</sequence>
<evidence type="ECO:0000259" key="8">
    <source>
        <dbReference type="Pfam" id="PF01996"/>
    </source>
</evidence>
<evidence type="ECO:0000256" key="2">
    <source>
        <dbReference type="ARBA" id="ARBA00022723"/>
    </source>
</evidence>
<protein>
    <submittedName>
        <fullName evidence="9">Coenzyme F420-0:L-glutamate ligase</fullName>
        <ecNumber evidence="9">6.3.2.31</ecNumber>
    </submittedName>
</protein>
<dbReference type="RefSeq" id="WP_168450322.1">
    <property type="nucleotide sequence ID" value="NZ_JAAWWK010000003.1"/>
</dbReference>
<dbReference type="SUPFAM" id="SSF144010">
    <property type="entry name" value="CofE-like"/>
    <property type="match status" value="1"/>
</dbReference>
<keyword evidence="10" id="KW-1185">Reference proteome</keyword>